<dbReference type="AlphaFoldDB" id="A6K0U1"/>
<reference evidence="1 2" key="1">
    <citation type="submission" date="2005-09" db="EMBL/GenBank/DDBJ databases">
        <authorList>
            <person name="Mural R.J."/>
            <person name="Li P.W."/>
            <person name="Adams M.D."/>
            <person name="Amanatides P.G."/>
            <person name="Baden-Tillson H."/>
            <person name="Barnstead M."/>
            <person name="Chin S.H."/>
            <person name="Dew I."/>
            <person name="Evans C.A."/>
            <person name="Ferriera S."/>
            <person name="Flanigan M."/>
            <person name="Fosler C."/>
            <person name="Glodek A."/>
            <person name="Gu Z."/>
            <person name="Holt R.A."/>
            <person name="Jennings D."/>
            <person name="Kraft C.L."/>
            <person name="Lu F."/>
            <person name="Nguyen T."/>
            <person name="Nusskern D.R."/>
            <person name="Pfannkoch C.M."/>
            <person name="Sitter C."/>
            <person name="Sutton G.G."/>
            <person name="Venter J.C."/>
            <person name="Wang Z."/>
            <person name="Woodage T."/>
            <person name="Zheng X.H."/>
            <person name="Zhong F."/>
        </authorList>
    </citation>
    <scope>NUCLEOTIDE SEQUENCE [LARGE SCALE GENOMIC DNA]</scope>
    <source>
        <strain>BN</strain>
        <strain evidence="2">Sprague-Dawley</strain>
    </source>
</reference>
<sequence length="60" mass="6066">MRCGCPPAPWQPQPRPLLVEVSPAAGAAAVAAVAAPARDLQGASSPPLAQWISATAYCLL</sequence>
<evidence type="ECO:0000313" key="1">
    <source>
        <dbReference type="EMBL" id="EDL88127.1"/>
    </source>
</evidence>
<proteinExistence type="predicted"/>
<name>A6K0U1_RAT</name>
<dbReference type="Proteomes" id="UP000234681">
    <property type="component" value="Chromosome 4"/>
</dbReference>
<gene>
    <name evidence="1" type="ORF">rCG_52482</name>
</gene>
<accession>A6K0U1</accession>
<protein>
    <submittedName>
        <fullName evidence="1">RCG52482</fullName>
    </submittedName>
</protein>
<dbReference type="EMBL" id="CH474011">
    <property type="protein sequence ID" value="EDL88127.1"/>
    <property type="molecule type" value="Genomic_DNA"/>
</dbReference>
<organism evidence="1 2">
    <name type="scientific">Rattus norvegicus</name>
    <name type="common">Rat</name>
    <dbReference type="NCBI Taxonomy" id="10116"/>
    <lineage>
        <taxon>Eukaryota</taxon>
        <taxon>Metazoa</taxon>
        <taxon>Chordata</taxon>
        <taxon>Craniata</taxon>
        <taxon>Vertebrata</taxon>
        <taxon>Euteleostomi</taxon>
        <taxon>Mammalia</taxon>
        <taxon>Eutheria</taxon>
        <taxon>Euarchontoglires</taxon>
        <taxon>Glires</taxon>
        <taxon>Rodentia</taxon>
        <taxon>Myomorpha</taxon>
        <taxon>Muroidea</taxon>
        <taxon>Muridae</taxon>
        <taxon>Murinae</taxon>
        <taxon>Rattus</taxon>
    </lineage>
</organism>
<evidence type="ECO:0000313" key="2">
    <source>
        <dbReference type="Proteomes" id="UP000234681"/>
    </source>
</evidence>